<dbReference type="AlphaFoldDB" id="A0A438DTM8"/>
<feature type="region of interest" description="Disordered" evidence="1">
    <location>
        <begin position="1"/>
        <end position="75"/>
    </location>
</feature>
<accession>A0A438DTM8</accession>
<feature type="compositionally biased region" description="Low complexity" evidence="1">
    <location>
        <begin position="127"/>
        <end position="144"/>
    </location>
</feature>
<evidence type="ECO:0000313" key="2">
    <source>
        <dbReference type="EMBL" id="RVW38846.1"/>
    </source>
</evidence>
<protein>
    <submittedName>
        <fullName evidence="2">Uncharacterized protein</fullName>
    </submittedName>
</protein>
<feature type="compositionally biased region" description="Basic and acidic residues" evidence="1">
    <location>
        <begin position="14"/>
        <end position="26"/>
    </location>
</feature>
<comment type="caution">
    <text evidence="2">The sequence shown here is derived from an EMBL/GenBank/DDBJ whole genome shotgun (WGS) entry which is preliminary data.</text>
</comment>
<gene>
    <name evidence="2" type="ORF">CK203_073554</name>
</gene>
<evidence type="ECO:0000313" key="3">
    <source>
        <dbReference type="Proteomes" id="UP000288805"/>
    </source>
</evidence>
<proteinExistence type="predicted"/>
<reference evidence="2 3" key="1">
    <citation type="journal article" date="2018" name="PLoS Genet.">
        <title>Population sequencing reveals clonal diversity and ancestral inbreeding in the grapevine cultivar Chardonnay.</title>
        <authorList>
            <person name="Roach M.J."/>
            <person name="Johnson D.L."/>
            <person name="Bohlmann J."/>
            <person name="van Vuuren H.J."/>
            <person name="Jones S.J."/>
            <person name="Pretorius I.S."/>
            <person name="Schmidt S.A."/>
            <person name="Borneman A.R."/>
        </authorList>
    </citation>
    <scope>NUCLEOTIDE SEQUENCE [LARGE SCALE GENOMIC DNA]</scope>
    <source>
        <strain evidence="3">cv. Chardonnay</strain>
        <tissue evidence="2">Leaf</tissue>
    </source>
</reference>
<dbReference type="EMBL" id="QGNW01001499">
    <property type="protein sequence ID" value="RVW38846.1"/>
    <property type="molecule type" value="Genomic_DNA"/>
</dbReference>
<evidence type="ECO:0000256" key="1">
    <source>
        <dbReference type="SAM" id="MobiDB-lite"/>
    </source>
</evidence>
<feature type="compositionally biased region" description="Low complexity" evidence="1">
    <location>
        <begin position="51"/>
        <end position="64"/>
    </location>
</feature>
<dbReference type="Proteomes" id="UP000288805">
    <property type="component" value="Unassembled WGS sequence"/>
</dbReference>
<name>A0A438DTM8_VITVI</name>
<sequence length="163" mass="18384">MATAEVVSATPALSEEKTEESVKAEETPVEEVAAAPPTPEPVAEEPKEAETAAVPEESAAPEAEAPADQDETKEVVEQVEVETKEVVEKTDQAVVEEPAVEKTEEVQRRLLIRKQTAQLWRKPKKLQNQLRNQHQNQNQHLQMKLQKKKVLLQKKKRNQLKLK</sequence>
<organism evidence="2 3">
    <name type="scientific">Vitis vinifera</name>
    <name type="common">Grape</name>
    <dbReference type="NCBI Taxonomy" id="29760"/>
    <lineage>
        <taxon>Eukaryota</taxon>
        <taxon>Viridiplantae</taxon>
        <taxon>Streptophyta</taxon>
        <taxon>Embryophyta</taxon>
        <taxon>Tracheophyta</taxon>
        <taxon>Spermatophyta</taxon>
        <taxon>Magnoliopsida</taxon>
        <taxon>eudicotyledons</taxon>
        <taxon>Gunneridae</taxon>
        <taxon>Pentapetalae</taxon>
        <taxon>rosids</taxon>
        <taxon>Vitales</taxon>
        <taxon>Vitaceae</taxon>
        <taxon>Viteae</taxon>
        <taxon>Vitis</taxon>
    </lineage>
</organism>
<feature type="region of interest" description="Disordered" evidence="1">
    <location>
        <begin position="127"/>
        <end position="147"/>
    </location>
</feature>